<feature type="domain" description="Phosphoribulokinase/uridine kinase" evidence="1">
    <location>
        <begin position="289"/>
        <end position="485"/>
    </location>
</feature>
<sequence length="550" mass="63598">MEKVTVGINGEEKQYESGTTYKELTDEYQSQYKDDIVLVQVDERLKELSQKVKDAKELKFITSMDKAGRKAYRRSMTLMMQKAIFNLSGDDEIGVRVQHSISQGYFCRLTKGDILNEEYLAKVKAEMIRMCKEDIPIKKWNAPTEMVLDLCREWEMHDKERLFHYRRNSRVNVYEIDGYYDYYYGYMVPSTGYLKYFDLRLYEDGFVLLFPDKESKKVAEFKPSHKLFCVLDEAAHWGEMLDCGTLGAFNDAITHGRSRDIMLVHEALMEKKIGEIAEEIMENKNTKFVMIAGPSSSGKTTFSHRLSIQLIAHGIKPHPISLDDFYLDRDKCPVDENGKYDFECIEALNIELFNDVMQRLLTGEEVQMPKFNFMTGKSEKADKLQLKEDEVLVIEGIHGLNDQLSYTLPSQSKYKIYISALTQLNIDEHNSLSTTDGRLIRRIVRDARTRGVSAKQTIAMWDSVRRGEEKHIFPFQDDADVMFNSALIYELAVLKPYAEAQLFAIERDCPEYIEAKRLLKFLDYVLPLPAEGIPNNSIIREFIGGSCFPV</sequence>
<dbReference type="EMBL" id="FMXR01000011">
    <property type="protein sequence ID" value="SDB21558.1"/>
    <property type="molecule type" value="Genomic_DNA"/>
</dbReference>
<dbReference type="SUPFAM" id="SSF55186">
    <property type="entry name" value="ThrRS/AlaRS common domain"/>
    <property type="match status" value="1"/>
</dbReference>
<proteinExistence type="predicted"/>
<dbReference type="InterPro" id="IPR018163">
    <property type="entry name" value="Thr/Ala-tRNA-synth_IIc_edit"/>
</dbReference>
<keyword evidence="2" id="KW-0808">Transferase</keyword>
<keyword evidence="2" id="KW-0418">Kinase</keyword>
<dbReference type="SUPFAM" id="SSF52540">
    <property type="entry name" value="P-loop containing nucleoside triphosphate hydrolases"/>
    <property type="match status" value="1"/>
</dbReference>
<dbReference type="Gene3D" id="3.30.980.10">
    <property type="entry name" value="Threonyl-trna Synthetase, Chain A, domain 2"/>
    <property type="match status" value="1"/>
</dbReference>
<evidence type="ECO:0000313" key="3">
    <source>
        <dbReference type="Proteomes" id="UP000199228"/>
    </source>
</evidence>
<dbReference type="OrthoDB" id="9764644at2"/>
<gene>
    <name evidence="2" type="ORF">SAMN02910417_01614</name>
</gene>
<keyword evidence="3" id="KW-1185">Reference proteome</keyword>
<evidence type="ECO:0000259" key="1">
    <source>
        <dbReference type="Pfam" id="PF00485"/>
    </source>
</evidence>
<organism evidence="2 3">
    <name type="scientific">Eubacterium oxidoreducens</name>
    <dbReference type="NCBI Taxonomy" id="1732"/>
    <lineage>
        <taxon>Bacteria</taxon>
        <taxon>Bacillati</taxon>
        <taxon>Bacillota</taxon>
        <taxon>Clostridia</taxon>
        <taxon>Eubacteriales</taxon>
        <taxon>Eubacteriaceae</taxon>
        <taxon>Eubacterium</taxon>
    </lineage>
</organism>
<dbReference type="InterPro" id="IPR006083">
    <property type="entry name" value="PRK/URK"/>
</dbReference>
<accession>A0A1G6BLS3</accession>
<reference evidence="2 3" key="1">
    <citation type="submission" date="2016-10" db="EMBL/GenBank/DDBJ databases">
        <authorList>
            <person name="de Groot N.N."/>
        </authorList>
    </citation>
    <scope>NUCLEOTIDE SEQUENCE [LARGE SCALE GENOMIC DNA]</scope>
    <source>
        <strain evidence="2 3">DSM 3217</strain>
    </source>
</reference>
<dbReference type="InterPro" id="IPR027417">
    <property type="entry name" value="P-loop_NTPase"/>
</dbReference>
<dbReference type="RefSeq" id="WP_090173851.1">
    <property type="nucleotide sequence ID" value="NZ_FMXR01000011.1"/>
</dbReference>
<dbReference type="Gene3D" id="3.40.50.300">
    <property type="entry name" value="P-loop containing nucleotide triphosphate hydrolases"/>
    <property type="match status" value="1"/>
</dbReference>
<dbReference type="STRING" id="1732.SAMN02910417_01614"/>
<dbReference type="CDD" id="cd02028">
    <property type="entry name" value="UMPK_like"/>
    <property type="match status" value="1"/>
</dbReference>
<dbReference type="GO" id="GO:0005524">
    <property type="term" value="F:ATP binding"/>
    <property type="evidence" value="ECO:0007669"/>
    <property type="project" value="InterPro"/>
</dbReference>
<dbReference type="GO" id="GO:0016301">
    <property type="term" value="F:kinase activity"/>
    <property type="evidence" value="ECO:0007669"/>
    <property type="project" value="UniProtKB-KW"/>
</dbReference>
<protein>
    <submittedName>
        <fullName evidence="2">Uridine kinase</fullName>
    </submittedName>
</protein>
<name>A0A1G6BLS3_EUBOX</name>
<dbReference type="PANTHER" id="PTHR10285">
    <property type="entry name" value="URIDINE KINASE"/>
    <property type="match status" value="1"/>
</dbReference>
<dbReference type="Pfam" id="PF00485">
    <property type="entry name" value="PRK"/>
    <property type="match status" value="1"/>
</dbReference>
<dbReference type="Proteomes" id="UP000199228">
    <property type="component" value="Unassembled WGS sequence"/>
</dbReference>
<dbReference type="AlphaFoldDB" id="A0A1G6BLS3"/>
<evidence type="ECO:0000313" key="2">
    <source>
        <dbReference type="EMBL" id="SDB21558.1"/>
    </source>
</evidence>